<feature type="domain" description="DUF7719" evidence="3">
    <location>
        <begin position="217"/>
        <end position="285"/>
    </location>
</feature>
<dbReference type="PANTHER" id="PTHR37846:SF1">
    <property type="entry name" value="DEACETYLASE-LIKE PROTEIN"/>
    <property type="match status" value="1"/>
</dbReference>
<accession>A0A0D2A9H7</accession>
<dbReference type="PANTHER" id="PTHR37846">
    <property type="entry name" value="YALI0B21296P"/>
    <property type="match status" value="1"/>
</dbReference>
<dbReference type="EMBL" id="KN847492">
    <property type="protein sequence ID" value="KIW21417.1"/>
    <property type="molecule type" value="Genomic_DNA"/>
</dbReference>
<keyword evidence="5" id="KW-1185">Reference proteome</keyword>
<keyword evidence="2" id="KW-0812">Transmembrane</keyword>
<dbReference type="InterPro" id="IPR056136">
    <property type="entry name" value="DUF7719"/>
</dbReference>
<proteinExistence type="predicted"/>
<protein>
    <recommendedName>
        <fullName evidence="3">DUF7719 domain-containing protein</fullName>
    </recommendedName>
</protein>
<evidence type="ECO:0000256" key="1">
    <source>
        <dbReference type="SAM" id="MobiDB-lite"/>
    </source>
</evidence>
<feature type="transmembrane region" description="Helical" evidence="2">
    <location>
        <begin position="173"/>
        <end position="196"/>
    </location>
</feature>
<feature type="transmembrane region" description="Helical" evidence="2">
    <location>
        <begin position="216"/>
        <end position="234"/>
    </location>
</feature>
<evidence type="ECO:0000313" key="4">
    <source>
        <dbReference type="EMBL" id="KIW21417.1"/>
    </source>
</evidence>
<dbReference type="RefSeq" id="XP_016241633.1">
    <property type="nucleotide sequence ID" value="XM_016376357.1"/>
</dbReference>
<gene>
    <name evidence="4" type="ORF">PV08_01997</name>
</gene>
<keyword evidence="2" id="KW-0472">Membrane</keyword>
<dbReference type="VEuPathDB" id="FungiDB:PV08_01997"/>
<evidence type="ECO:0000259" key="3">
    <source>
        <dbReference type="Pfam" id="PF24841"/>
    </source>
</evidence>
<feature type="compositionally biased region" description="Polar residues" evidence="1">
    <location>
        <begin position="10"/>
        <end position="25"/>
    </location>
</feature>
<keyword evidence="2" id="KW-1133">Transmembrane helix</keyword>
<reference evidence="4 5" key="1">
    <citation type="submission" date="2015-01" db="EMBL/GenBank/DDBJ databases">
        <title>The Genome Sequence of Exophiala spinifera CBS89968.</title>
        <authorList>
            <consortium name="The Broad Institute Genomics Platform"/>
            <person name="Cuomo C."/>
            <person name="de Hoog S."/>
            <person name="Gorbushina A."/>
            <person name="Stielow B."/>
            <person name="Teixiera M."/>
            <person name="Abouelleil A."/>
            <person name="Chapman S.B."/>
            <person name="Priest M."/>
            <person name="Young S.K."/>
            <person name="Wortman J."/>
            <person name="Nusbaum C."/>
            <person name="Birren B."/>
        </authorList>
    </citation>
    <scope>NUCLEOTIDE SEQUENCE [LARGE SCALE GENOMIC DNA]</scope>
    <source>
        <strain evidence="4 5">CBS 89968</strain>
    </source>
</reference>
<dbReference type="STRING" id="91928.A0A0D2A9H7"/>
<dbReference type="AlphaFoldDB" id="A0A0D2A9H7"/>
<feature type="region of interest" description="Disordered" evidence="1">
    <location>
        <begin position="1"/>
        <end position="55"/>
    </location>
</feature>
<evidence type="ECO:0000256" key="2">
    <source>
        <dbReference type="SAM" id="Phobius"/>
    </source>
</evidence>
<feature type="transmembrane region" description="Helical" evidence="2">
    <location>
        <begin position="254"/>
        <end position="280"/>
    </location>
</feature>
<dbReference type="OrthoDB" id="5597489at2759"/>
<sequence length="286" mass="30733">MNRKQRRNNKASTNHGGDSSFSITSADDIPLARPPDTRRTTRDGGSGAGASSGTARTKTLFEIAAERQAQLLGGQSGIENSKPIDPKNIVQVKIGQDGQIVRADGQPSTTSQPSSSLLTRFFGAPDDDDDSHTRSETPWFDTILLATSLSTVHFTLDVLTVHQYAQELLFRPIFARAVFTAFPTLAMVIALFRGLLFPSSLTQNTPPAVKRGISTLRQVACVLIANVAGCYLVALTNDKGYYAVMKDAPGVGTIWVWAVLELGLMGALAGVGGPAVYAWWNEYGIF</sequence>
<evidence type="ECO:0000313" key="5">
    <source>
        <dbReference type="Proteomes" id="UP000053328"/>
    </source>
</evidence>
<dbReference type="Proteomes" id="UP000053328">
    <property type="component" value="Unassembled WGS sequence"/>
</dbReference>
<name>A0A0D2A9H7_9EURO</name>
<dbReference type="HOGENOM" id="CLU_074873_0_0_1"/>
<dbReference type="Pfam" id="PF24841">
    <property type="entry name" value="DUF7719"/>
    <property type="match status" value="1"/>
</dbReference>
<organism evidence="4 5">
    <name type="scientific">Exophiala spinifera</name>
    <dbReference type="NCBI Taxonomy" id="91928"/>
    <lineage>
        <taxon>Eukaryota</taxon>
        <taxon>Fungi</taxon>
        <taxon>Dikarya</taxon>
        <taxon>Ascomycota</taxon>
        <taxon>Pezizomycotina</taxon>
        <taxon>Eurotiomycetes</taxon>
        <taxon>Chaetothyriomycetidae</taxon>
        <taxon>Chaetothyriales</taxon>
        <taxon>Herpotrichiellaceae</taxon>
        <taxon>Exophiala</taxon>
    </lineage>
</organism>
<dbReference type="GeneID" id="27329080"/>